<feature type="transmembrane region" description="Helical" evidence="19">
    <location>
        <begin position="243"/>
        <end position="261"/>
    </location>
</feature>
<evidence type="ECO:0000256" key="2">
    <source>
        <dbReference type="ARBA" id="ARBA00009523"/>
    </source>
</evidence>
<evidence type="ECO:0000256" key="17">
    <source>
        <dbReference type="ARBA" id="ARBA00083296"/>
    </source>
</evidence>
<dbReference type="PANTHER" id="PTHR11785:SF512">
    <property type="entry name" value="SOBREMESA, ISOFORM B"/>
    <property type="match status" value="1"/>
</dbReference>
<keyword evidence="4" id="KW-1003">Cell membrane</keyword>
<evidence type="ECO:0000256" key="6">
    <source>
        <dbReference type="ARBA" id="ARBA00022692"/>
    </source>
</evidence>
<feature type="transmembrane region" description="Helical" evidence="19">
    <location>
        <begin position="175"/>
        <end position="195"/>
    </location>
</feature>
<feature type="transmembrane region" description="Helical" evidence="19">
    <location>
        <begin position="434"/>
        <end position="453"/>
    </location>
</feature>
<evidence type="ECO:0000256" key="16">
    <source>
        <dbReference type="ARBA" id="ARBA00079910"/>
    </source>
</evidence>
<comment type="catalytic activity">
    <reaction evidence="18">
        <text>L-phenylalanine(out) + L-arginine(in) = L-phenylalanine(in) + L-arginine(out)</text>
        <dbReference type="Rhea" id="RHEA:71067"/>
        <dbReference type="ChEBI" id="CHEBI:32682"/>
        <dbReference type="ChEBI" id="CHEBI:58095"/>
    </reaction>
    <physiologicalReaction direction="left-to-right" evidence="18">
        <dbReference type="Rhea" id="RHEA:71068"/>
    </physiologicalReaction>
</comment>
<evidence type="ECO:0000256" key="7">
    <source>
        <dbReference type="ARBA" id="ARBA00022989"/>
    </source>
</evidence>
<dbReference type="AlphaFoldDB" id="A0AAN9GQ64"/>
<comment type="catalytic activity">
    <reaction evidence="14">
        <text>L-leucine(out) + L-arginine(in) = L-leucine(in) + L-arginine(out)</text>
        <dbReference type="Rhea" id="RHEA:71059"/>
        <dbReference type="ChEBI" id="CHEBI:32682"/>
        <dbReference type="ChEBI" id="CHEBI:57427"/>
    </reaction>
    <physiologicalReaction direction="left-to-right" evidence="14">
        <dbReference type="Rhea" id="RHEA:71060"/>
    </physiologicalReaction>
</comment>
<proteinExistence type="inferred from homology"/>
<evidence type="ECO:0000256" key="10">
    <source>
        <dbReference type="ARBA" id="ARBA00051323"/>
    </source>
</evidence>
<keyword evidence="7 19" id="KW-1133">Transmembrane helix</keyword>
<evidence type="ECO:0000256" key="14">
    <source>
        <dbReference type="ARBA" id="ARBA00052732"/>
    </source>
</evidence>
<evidence type="ECO:0000256" key="3">
    <source>
        <dbReference type="ARBA" id="ARBA00022448"/>
    </source>
</evidence>
<protein>
    <recommendedName>
        <fullName evidence="15">b(0,+)-type amino acid transporter 1</fullName>
    </recommendedName>
    <alternativeName>
        <fullName evidence="16">Glycoprotein-associated amino acid transporter b0,+AT1</fullName>
    </alternativeName>
    <alternativeName>
        <fullName evidence="17">Solute carrier family 7 member 9</fullName>
    </alternativeName>
</protein>
<feature type="transmembrane region" description="Helical" evidence="19">
    <location>
        <begin position="400"/>
        <end position="422"/>
    </location>
</feature>
<feature type="transmembrane region" description="Helical" evidence="19">
    <location>
        <begin position="465"/>
        <end position="483"/>
    </location>
</feature>
<dbReference type="EMBL" id="JBAMIC010000001">
    <property type="protein sequence ID" value="KAK7114785.1"/>
    <property type="molecule type" value="Genomic_DNA"/>
</dbReference>
<comment type="catalytic activity">
    <reaction evidence="13">
        <text>L-cysteine(out) + L-arginine(in) = L-cysteine(in) + L-arginine(out)</text>
        <dbReference type="Rhea" id="RHEA:71071"/>
        <dbReference type="ChEBI" id="CHEBI:32682"/>
        <dbReference type="ChEBI" id="CHEBI:35235"/>
    </reaction>
    <physiologicalReaction direction="left-to-right" evidence="13">
        <dbReference type="Rhea" id="RHEA:71072"/>
    </physiologicalReaction>
</comment>
<dbReference type="GO" id="GO:0015179">
    <property type="term" value="F:L-amino acid transmembrane transporter activity"/>
    <property type="evidence" value="ECO:0007669"/>
    <property type="project" value="TreeGrafter"/>
</dbReference>
<evidence type="ECO:0000313" key="21">
    <source>
        <dbReference type="Proteomes" id="UP001374579"/>
    </source>
</evidence>
<evidence type="ECO:0000256" key="8">
    <source>
        <dbReference type="ARBA" id="ARBA00023136"/>
    </source>
</evidence>
<evidence type="ECO:0000256" key="19">
    <source>
        <dbReference type="SAM" id="Phobius"/>
    </source>
</evidence>
<dbReference type="GO" id="GO:0016324">
    <property type="term" value="C:apical plasma membrane"/>
    <property type="evidence" value="ECO:0007669"/>
    <property type="project" value="UniProtKB-SubCell"/>
</dbReference>
<keyword evidence="9" id="KW-1015">Disulfide bond</keyword>
<feature type="transmembrane region" description="Helical" evidence="19">
    <location>
        <begin position="57"/>
        <end position="77"/>
    </location>
</feature>
<evidence type="ECO:0000256" key="18">
    <source>
        <dbReference type="ARBA" id="ARBA00093193"/>
    </source>
</evidence>
<evidence type="ECO:0000256" key="15">
    <source>
        <dbReference type="ARBA" id="ARBA00074336"/>
    </source>
</evidence>
<comment type="catalytic activity">
    <reaction evidence="10">
        <text>L-lysine(out) + L-arginine(in) = L-lysine(in) + L-arginine(out)</text>
        <dbReference type="Rhea" id="RHEA:70827"/>
        <dbReference type="ChEBI" id="CHEBI:32551"/>
        <dbReference type="ChEBI" id="CHEBI:32682"/>
    </reaction>
    <physiologicalReaction direction="left-to-right" evidence="10">
        <dbReference type="Rhea" id="RHEA:70828"/>
    </physiologicalReaction>
</comment>
<feature type="transmembrane region" description="Helical" evidence="19">
    <location>
        <begin position="375"/>
        <end position="394"/>
    </location>
</feature>
<evidence type="ECO:0000256" key="13">
    <source>
        <dbReference type="ARBA" id="ARBA00052179"/>
    </source>
</evidence>
<organism evidence="20 21">
    <name type="scientific">Littorina saxatilis</name>
    <dbReference type="NCBI Taxonomy" id="31220"/>
    <lineage>
        <taxon>Eukaryota</taxon>
        <taxon>Metazoa</taxon>
        <taxon>Spiralia</taxon>
        <taxon>Lophotrochozoa</taxon>
        <taxon>Mollusca</taxon>
        <taxon>Gastropoda</taxon>
        <taxon>Caenogastropoda</taxon>
        <taxon>Littorinimorpha</taxon>
        <taxon>Littorinoidea</taxon>
        <taxon>Littorinidae</taxon>
        <taxon>Littorina</taxon>
    </lineage>
</organism>
<comment type="caution">
    <text evidence="20">The sequence shown here is derived from an EMBL/GenBank/DDBJ whole genome shotgun (WGS) entry which is preliminary data.</text>
</comment>
<feature type="transmembrane region" description="Helical" evidence="19">
    <location>
        <begin position="89"/>
        <end position="110"/>
    </location>
</feature>
<dbReference type="InterPro" id="IPR002293">
    <property type="entry name" value="AA/rel_permease1"/>
</dbReference>
<dbReference type="Pfam" id="PF13520">
    <property type="entry name" value="AA_permease_2"/>
    <property type="match status" value="1"/>
</dbReference>
<evidence type="ECO:0000256" key="9">
    <source>
        <dbReference type="ARBA" id="ARBA00023157"/>
    </source>
</evidence>
<keyword evidence="8 19" id="KW-0472">Membrane</keyword>
<comment type="catalytic activity">
    <reaction evidence="12">
        <text>L-histidine(out) + L-arginine(in) = L-histidine(in) + L-arginine(out)</text>
        <dbReference type="Rhea" id="RHEA:71063"/>
        <dbReference type="ChEBI" id="CHEBI:32682"/>
        <dbReference type="ChEBI" id="CHEBI:57595"/>
    </reaction>
    <physiologicalReaction direction="left-to-right" evidence="12">
        <dbReference type="Rhea" id="RHEA:71064"/>
    </physiologicalReaction>
</comment>
<comment type="similarity">
    <text evidence="2">Belongs to the amino acid-polyamine-organocation (APC) superfamily.</text>
</comment>
<evidence type="ECO:0000256" key="4">
    <source>
        <dbReference type="ARBA" id="ARBA00022475"/>
    </source>
</evidence>
<dbReference type="Gene3D" id="1.20.1740.10">
    <property type="entry name" value="Amino acid/polyamine transporter I"/>
    <property type="match status" value="1"/>
</dbReference>
<feature type="transmembrane region" description="Helical" evidence="19">
    <location>
        <begin position="281"/>
        <end position="302"/>
    </location>
</feature>
<dbReference type="InterPro" id="IPR050598">
    <property type="entry name" value="AminoAcid_Transporter"/>
</dbReference>
<evidence type="ECO:0000313" key="20">
    <source>
        <dbReference type="EMBL" id="KAK7114785.1"/>
    </source>
</evidence>
<gene>
    <name evidence="20" type="ORF">V1264_000787</name>
</gene>
<evidence type="ECO:0000256" key="5">
    <source>
        <dbReference type="ARBA" id="ARBA00022553"/>
    </source>
</evidence>
<reference evidence="20 21" key="1">
    <citation type="submission" date="2024-02" db="EMBL/GenBank/DDBJ databases">
        <title>Chromosome-scale genome assembly of the rough periwinkle Littorina saxatilis.</title>
        <authorList>
            <person name="De Jode A."/>
            <person name="Faria R."/>
            <person name="Formenti G."/>
            <person name="Sims Y."/>
            <person name="Smith T.P."/>
            <person name="Tracey A."/>
            <person name="Wood J.M.D."/>
            <person name="Zagrodzka Z.B."/>
            <person name="Johannesson K."/>
            <person name="Butlin R.K."/>
            <person name="Leder E.H."/>
        </authorList>
    </citation>
    <scope>NUCLEOTIDE SEQUENCE [LARGE SCALE GENOMIC DNA]</scope>
    <source>
        <strain evidence="20">Snail1</strain>
        <tissue evidence="20">Muscle</tissue>
    </source>
</reference>
<evidence type="ECO:0000256" key="12">
    <source>
        <dbReference type="ARBA" id="ARBA00051835"/>
    </source>
</evidence>
<keyword evidence="3" id="KW-0813">Transport</keyword>
<evidence type="ECO:0000256" key="1">
    <source>
        <dbReference type="ARBA" id="ARBA00004424"/>
    </source>
</evidence>
<comment type="subcellular location">
    <subcellularLocation>
        <location evidence="1">Apical cell membrane</location>
        <topology evidence="1">Multi-pass membrane protein</topology>
    </subcellularLocation>
</comment>
<name>A0AAN9GQ64_9CAEN</name>
<feature type="transmembrane region" description="Helical" evidence="19">
    <location>
        <begin position="322"/>
        <end position="343"/>
    </location>
</feature>
<comment type="catalytic activity">
    <reaction evidence="11">
        <text>L-cystine(out) + L-arginine(in) = L-cystine(in) + L-arginine(out)</text>
        <dbReference type="Rhea" id="RHEA:71075"/>
        <dbReference type="ChEBI" id="CHEBI:32682"/>
        <dbReference type="ChEBI" id="CHEBI:35491"/>
    </reaction>
    <physiologicalReaction direction="left-to-right" evidence="11">
        <dbReference type="Rhea" id="RHEA:71076"/>
    </physiologicalReaction>
</comment>
<sequence>MDKIKGSHKRYVLGQEPVKEPAVAMTTVAAAQHSKDEGKVEVEVEVDTKGVALLRTLGLTGGCSVIIGTIIGSGIFVSPKGVLQNTGSVALSLVVWILSGGISLLGGLCYSELGTLMGKSGGEYQYLKEAFGDTVGFLYSWTSVMVIRPSSLAIISLTFAEYACAVVNVCGTPLLPVKIAAAAVLVTVGLVNCYSADLAARVQVIFTAAKLGALAVIMIGGVIRLSQGYTSVMETGFEGTTDNAATVSLAFYSALWAYDGWNNLNYVVEELKEPEKNLPRANILGVLVVTGVYAFTNVSYFTVMTPDELLASPAVAVTWGDVVLGVASLLIPLSVMVSTFGAANGTAFSGGRVLYAAARNGDLPDMMSYVHCNKLTPVPSMIFTIFLSLLMIIPGDIAGLIDFFSFTAWLFYGLTFASLILFRYRTKWRHAERAYKVPLVIPVVMVLISLYLLIAPIVDDPRIEFLYAALFVLGGLIFYIPLVHCKVQVKFYDNVSIFVQLFLQVVPTKAED</sequence>
<keyword evidence="5" id="KW-0597">Phosphoprotein</keyword>
<evidence type="ECO:0000256" key="11">
    <source>
        <dbReference type="ARBA" id="ARBA00051814"/>
    </source>
</evidence>
<feature type="transmembrane region" description="Helical" evidence="19">
    <location>
        <begin position="202"/>
        <end position="223"/>
    </location>
</feature>
<dbReference type="PIRSF" id="PIRSF006060">
    <property type="entry name" value="AA_transporter"/>
    <property type="match status" value="1"/>
</dbReference>
<keyword evidence="6 19" id="KW-0812">Transmembrane</keyword>
<keyword evidence="21" id="KW-1185">Reference proteome</keyword>
<dbReference type="FunFam" id="1.20.1740.10:FF:000015">
    <property type="entry name" value="B(0,+)-type amino acid transporter 1"/>
    <property type="match status" value="1"/>
</dbReference>
<dbReference type="PANTHER" id="PTHR11785">
    <property type="entry name" value="AMINO ACID TRANSPORTER"/>
    <property type="match status" value="1"/>
</dbReference>
<dbReference type="Proteomes" id="UP001374579">
    <property type="component" value="Unassembled WGS sequence"/>
</dbReference>
<accession>A0AAN9GQ64</accession>